<sequence length="71" mass="7926">MERIKTIGKGEQALRNAISLKRTKGACNLMPGVEVARSEIWIKRCGIIFPFFSLAYPAHHPWSSPGVVCQE</sequence>
<reference evidence="1" key="2">
    <citation type="journal article" date="2024" name="Plant">
        <title>Genomic evolution and insights into agronomic trait innovations of Sesamum species.</title>
        <authorList>
            <person name="Miao H."/>
            <person name="Wang L."/>
            <person name="Qu L."/>
            <person name="Liu H."/>
            <person name="Sun Y."/>
            <person name="Le M."/>
            <person name="Wang Q."/>
            <person name="Wei S."/>
            <person name="Zheng Y."/>
            <person name="Lin W."/>
            <person name="Duan Y."/>
            <person name="Cao H."/>
            <person name="Xiong S."/>
            <person name="Wang X."/>
            <person name="Wei L."/>
            <person name="Li C."/>
            <person name="Ma Q."/>
            <person name="Ju M."/>
            <person name="Zhao R."/>
            <person name="Li G."/>
            <person name="Mu C."/>
            <person name="Tian Q."/>
            <person name="Mei H."/>
            <person name="Zhang T."/>
            <person name="Gao T."/>
            <person name="Zhang H."/>
        </authorList>
    </citation>
    <scope>NUCLEOTIDE SEQUENCE</scope>
    <source>
        <strain evidence="1">KEN1</strain>
    </source>
</reference>
<dbReference type="AlphaFoldDB" id="A0AAW2S1U0"/>
<gene>
    <name evidence="1" type="ORF">Slati_4606600</name>
</gene>
<proteinExistence type="predicted"/>
<accession>A0AAW2S1U0</accession>
<organism evidence="1">
    <name type="scientific">Sesamum latifolium</name>
    <dbReference type="NCBI Taxonomy" id="2727402"/>
    <lineage>
        <taxon>Eukaryota</taxon>
        <taxon>Viridiplantae</taxon>
        <taxon>Streptophyta</taxon>
        <taxon>Embryophyta</taxon>
        <taxon>Tracheophyta</taxon>
        <taxon>Spermatophyta</taxon>
        <taxon>Magnoliopsida</taxon>
        <taxon>eudicotyledons</taxon>
        <taxon>Gunneridae</taxon>
        <taxon>Pentapetalae</taxon>
        <taxon>asterids</taxon>
        <taxon>lamiids</taxon>
        <taxon>Lamiales</taxon>
        <taxon>Pedaliaceae</taxon>
        <taxon>Sesamum</taxon>
    </lineage>
</organism>
<dbReference type="EMBL" id="JACGWN010000205">
    <property type="protein sequence ID" value="KAL0386349.1"/>
    <property type="molecule type" value="Genomic_DNA"/>
</dbReference>
<protein>
    <submittedName>
        <fullName evidence="1">Uncharacterized protein</fullName>
    </submittedName>
</protein>
<reference evidence="1" key="1">
    <citation type="submission" date="2020-06" db="EMBL/GenBank/DDBJ databases">
        <authorList>
            <person name="Li T."/>
            <person name="Hu X."/>
            <person name="Zhang T."/>
            <person name="Song X."/>
            <person name="Zhang H."/>
            <person name="Dai N."/>
            <person name="Sheng W."/>
            <person name="Hou X."/>
            <person name="Wei L."/>
        </authorList>
    </citation>
    <scope>NUCLEOTIDE SEQUENCE</scope>
    <source>
        <strain evidence="1">KEN1</strain>
        <tissue evidence="1">Leaf</tissue>
    </source>
</reference>
<evidence type="ECO:0000313" key="1">
    <source>
        <dbReference type="EMBL" id="KAL0386349.1"/>
    </source>
</evidence>
<name>A0AAW2S1U0_9LAMI</name>
<comment type="caution">
    <text evidence="1">The sequence shown here is derived from an EMBL/GenBank/DDBJ whole genome shotgun (WGS) entry which is preliminary data.</text>
</comment>